<dbReference type="InterPro" id="IPR013597">
    <property type="entry name" value="Mat_intron_G2"/>
</dbReference>
<proteinExistence type="predicted"/>
<dbReference type="EMBL" id="JBHSXX010000001">
    <property type="protein sequence ID" value="MFC6867979.1"/>
    <property type="molecule type" value="Genomic_DNA"/>
</dbReference>
<reference evidence="3" key="1">
    <citation type="journal article" date="2019" name="Int. J. Syst. Evol. Microbiol.">
        <title>The Global Catalogue of Microorganisms (GCM) 10K type strain sequencing project: providing services to taxonomists for standard genome sequencing and annotation.</title>
        <authorList>
            <consortium name="The Broad Institute Genomics Platform"/>
            <consortium name="The Broad Institute Genome Sequencing Center for Infectious Disease"/>
            <person name="Wu L."/>
            <person name="Ma J."/>
        </authorList>
    </citation>
    <scope>NUCLEOTIDE SEQUENCE [LARGE SCALE GENOMIC DNA]</scope>
    <source>
        <strain evidence="3">KCTC 32255</strain>
    </source>
</reference>
<protein>
    <submittedName>
        <fullName evidence="2">Group II intron maturase-specific domain-containing protein</fullName>
    </submittedName>
</protein>
<keyword evidence="3" id="KW-1185">Reference proteome</keyword>
<gene>
    <name evidence="2" type="ORF">ACFQGD_12555</name>
</gene>
<feature type="domain" description="Group II intron maturase-specific" evidence="1">
    <location>
        <begin position="14"/>
        <end position="91"/>
    </location>
</feature>
<evidence type="ECO:0000259" key="1">
    <source>
        <dbReference type="Pfam" id="PF08388"/>
    </source>
</evidence>
<evidence type="ECO:0000313" key="2">
    <source>
        <dbReference type="EMBL" id="MFC6867979.1"/>
    </source>
</evidence>
<dbReference type="Pfam" id="PF08388">
    <property type="entry name" value="GIIM"/>
    <property type="match status" value="1"/>
</dbReference>
<evidence type="ECO:0000313" key="3">
    <source>
        <dbReference type="Proteomes" id="UP001596337"/>
    </source>
</evidence>
<comment type="caution">
    <text evidence="2">The sequence shown here is derived from an EMBL/GenBank/DDBJ whole genome shotgun (WGS) entry which is preliminary data.</text>
</comment>
<dbReference type="RefSeq" id="WP_345393109.1">
    <property type="nucleotide sequence ID" value="NZ_BAABLA010000016.1"/>
</dbReference>
<sequence>MTTFAPAVSKAARKRMSQIMRSWRIARRTDLNFADLAKWINPVVRGWMNYYGAFRRSELYPLLMQLNAMLAKWVRRKYRRFRRWDRLIRRWKQVVAEQPNYLAHWRWVTGIGH</sequence>
<dbReference type="Proteomes" id="UP001596337">
    <property type="component" value="Unassembled WGS sequence"/>
</dbReference>
<organism evidence="2 3">
    <name type="scientific">Haloechinothrix salitolerans</name>
    <dbReference type="NCBI Taxonomy" id="926830"/>
    <lineage>
        <taxon>Bacteria</taxon>
        <taxon>Bacillati</taxon>
        <taxon>Actinomycetota</taxon>
        <taxon>Actinomycetes</taxon>
        <taxon>Pseudonocardiales</taxon>
        <taxon>Pseudonocardiaceae</taxon>
        <taxon>Haloechinothrix</taxon>
    </lineage>
</organism>
<accession>A0ABW2BZN3</accession>
<name>A0ABW2BZN3_9PSEU</name>